<keyword evidence="1" id="KW-1133">Transmembrane helix</keyword>
<dbReference type="InterPro" id="IPR016071">
    <property type="entry name" value="Staphylococal_nuclease_OB-fold"/>
</dbReference>
<comment type="caution">
    <text evidence="3">The sequence shown here is derived from an EMBL/GenBank/DDBJ whole genome shotgun (WGS) entry which is preliminary data.</text>
</comment>
<dbReference type="PROSITE" id="PS50830">
    <property type="entry name" value="TNASE_3"/>
    <property type="match status" value="1"/>
</dbReference>
<evidence type="ECO:0000256" key="1">
    <source>
        <dbReference type="SAM" id="Phobius"/>
    </source>
</evidence>
<sequence>MGQNVKHSWRVFRDFVVGICMLLLGLLIVAKLERRQETQFSGRFFVVDGDTLALGHDRLRLEGIDAPEAGQSCGEAGAVWDCGAAARTRLAEIAEMKALTCRGSQTDRYRRQLTRCRTSTDGDVGAMLVGEGLAVAYGDYEAEEAKAQHERLGVWGGPFTRPQEWRRIHRAEEPEPAADFFAFLRQWVGVN</sequence>
<dbReference type="RefSeq" id="WP_250945206.1">
    <property type="nucleotide sequence ID" value="NZ_JAMQAY010000004.1"/>
</dbReference>
<feature type="transmembrane region" description="Helical" evidence="1">
    <location>
        <begin position="12"/>
        <end position="30"/>
    </location>
</feature>
<dbReference type="InterPro" id="IPR035437">
    <property type="entry name" value="SNase_OB-fold_sf"/>
</dbReference>
<dbReference type="EMBL" id="JAMQAY010000004">
    <property type="protein sequence ID" value="MCM2401854.1"/>
    <property type="molecule type" value="Genomic_DNA"/>
</dbReference>
<proteinExistence type="predicted"/>
<dbReference type="SMART" id="SM00318">
    <property type="entry name" value="SNc"/>
    <property type="match status" value="1"/>
</dbReference>
<protein>
    <submittedName>
        <fullName evidence="3">Thermonuclease family protein</fullName>
    </submittedName>
</protein>
<accession>A0ABT0V7V4</accession>
<gene>
    <name evidence="3" type="ORF">NBH20_11845</name>
</gene>
<keyword evidence="1" id="KW-0812">Transmembrane</keyword>
<dbReference type="Pfam" id="PF00565">
    <property type="entry name" value="SNase"/>
    <property type="match status" value="1"/>
</dbReference>
<dbReference type="Proteomes" id="UP001155079">
    <property type="component" value="Unassembled WGS sequence"/>
</dbReference>
<evidence type="ECO:0000259" key="2">
    <source>
        <dbReference type="PROSITE" id="PS50830"/>
    </source>
</evidence>
<name>A0ABT0V7V4_9HYPH</name>
<evidence type="ECO:0000313" key="4">
    <source>
        <dbReference type="Proteomes" id="UP001155079"/>
    </source>
</evidence>
<feature type="domain" description="TNase-like" evidence="2">
    <location>
        <begin position="46"/>
        <end position="157"/>
    </location>
</feature>
<dbReference type="SUPFAM" id="SSF50199">
    <property type="entry name" value="Staphylococcal nuclease"/>
    <property type="match status" value="1"/>
</dbReference>
<organism evidence="3 4">
    <name type="scientific">Ciceribacter sichuanensis</name>
    <dbReference type="NCBI Taxonomy" id="2949647"/>
    <lineage>
        <taxon>Bacteria</taxon>
        <taxon>Pseudomonadati</taxon>
        <taxon>Pseudomonadota</taxon>
        <taxon>Alphaproteobacteria</taxon>
        <taxon>Hyphomicrobiales</taxon>
        <taxon>Rhizobiaceae</taxon>
        <taxon>Ciceribacter</taxon>
    </lineage>
</organism>
<keyword evidence="1" id="KW-0472">Membrane</keyword>
<keyword evidence="4" id="KW-1185">Reference proteome</keyword>
<dbReference type="Gene3D" id="2.40.50.90">
    <property type="match status" value="1"/>
</dbReference>
<reference evidence="3 4" key="1">
    <citation type="submission" date="2022-06" db="EMBL/GenBank/DDBJ databases">
        <authorList>
            <person name="Sun Q."/>
        </authorList>
    </citation>
    <scope>NUCLEOTIDE SEQUENCE [LARGE SCALE GENOMIC DNA]</scope>
    <source>
        <strain evidence="3 4">S153</strain>
    </source>
</reference>
<evidence type="ECO:0000313" key="3">
    <source>
        <dbReference type="EMBL" id="MCM2401854.1"/>
    </source>
</evidence>